<dbReference type="InterPro" id="IPR036259">
    <property type="entry name" value="MFS_trans_sf"/>
</dbReference>
<sequence>HHTQKKFKKTKLLISMRYLKNDGELKKPLLYQQNNCYPNSRVVTDSDGNSISKGPGATSKESSTTVIICTLIVALGPLQHGFTNGYSSPTQSSIISDLHLTVSEFSLFGSISNVGAMIGAMVSGIVADYIGRKGALIVASIPNILGWTAICLAKDSLWLYIGRSLTGLGLGIISFTVPVYIAEIAPKHLRGGLGTVNMLAITIGVFVVYLLGMFISWRHLAIAGALPSSLLVLGLFIIPEAPRWLAKIGKNLDFEASLQTLRGFDSDIFVEAVEIRNAMELNIQEGNIKFSEIFQRRYALPLTIGIGLLVLQQLTGINGIMFYNTSIFRIC</sequence>
<dbReference type="PRINTS" id="PR00171">
    <property type="entry name" value="SUGRTRNSPORT"/>
</dbReference>
<keyword evidence="10" id="KW-1185">Reference proteome</keyword>
<accession>A0AA38GD60</accession>
<feature type="transmembrane region" description="Helical" evidence="7">
    <location>
        <begin position="193"/>
        <end position="214"/>
    </location>
</feature>
<feature type="transmembrane region" description="Helical" evidence="7">
    <location>
        <begin position="298"/>
        <end position="323"/>
    </location>
</feature>
<feature type="transmembrane region" description="Helical" evidence="7">
    <location>
        <begin position="105"/>
        <end position="127"/>
    </location>
</feature>
<keyword evidence="3" id="KW-0762">Sugar transport</keyword>
<feature type="transmembrane region" description="Helical" evidence="7">
    <location>
        <begin position="220"/>
        <end position="238"/>
    </location>
</feature>
<evidence type="ECO:0000256" key="6">
    <source>
        <dbReference type="ARBA" id="ARBA00023136"/>
    </source>
</evidence>
<dbReference type="PROSITE" id="PS00216">
    <property type="entry name" value="SUGAR_TRANSPORT_1"/>
    <property type="match status" value="1"/>
</dbReference>
<evidence type="ECO:0000256" key="3">
    <source>
        <dbReference type="ARBA" id="ARBA00022597"/>
    </source>
</evidence>
<reference evidence="9 10" key="1">
    <citation type="journal article" date="2021" name="Nat. Plants">
        <title>The Taxus genome provides insights into paclitaxel biosynthesis.</title>
        <authorList>
            <person name="Xiong X."/>
            <person name="Gou J."/>
            <person name="Liao Q."/>
            <person name="Li Y."/>
            <person name="Zhou Q."/>
            <person name="Bi G."/>
            <person name="Li C."/>
            <person name="Du R."/>
            <person name="Wang X."/>
            <person name="Sun T."/>
            <person name="Guo L."/>
            <person name="Liang H."/>
            <person name="Lu P."/>
            <person name="Wu Y."/>
            <person name="Zhang Z."/>
            <person name="Ro D.K."/>
            <person name="Shang Y."/>
            <person name="Huang S."/>
            <person name="Yan J."/>
        </authorList>
    </citation>
    <scope>NUCLEOTIDE SEQUENCE [LARGE SCALE GENOMIC DNA]</scope>
    <source>
        <strain evidence="9">Ta-2019</strain>
    </source>
</reference>
<feature type="domain" description="Major facilitator superfamily (MFS) profile" evidence="8">
    <location>
        <begin position="69"/>
        <end position="331"/>
    </location>
</feature>
<dbReference type="InterPro" id="IPR003663">
    <property type="entry name" value="Sugar/inositol_transpt"/>
</dbReference>
<name>A0AA38GD60_TAXCH</name>
<dbReference type="Pfam" id="PF00083">
    <property type="entry name" value="Sugar_tr"/>
    <property type="match status" value="1"/>
</dbReference>
<evidence type="ECO:0000313" key="9">
    <source>
        <dbReference type="EMBL" id="KAH9319292.1"/>
    </source>
</evidence>
<evidence type="ECO:0000256" key="7">
    <source>
        <dbReference type="SAM" id="Phobius"/>
    </source>
</evidence>
<evidence type="ECO:0000256" key="5">
    <source>
        <dbReference type="ARBA" id="ARBA00022989"/>
    </source>
</evidence>
<dbReference type="Gene3D" id="1.20.1250.20">
    <property type="entry name" value="MFS general substrate transporter like domains"/>
    <property type="match status" value="1"/>
</dbReference>
<evidence type="ECO:0000256" key="4">
    <source>
        <dbReference type="ARBA" id="ARBA00022692"/>
    </source>
</evidence>
<feature type="non-terminal residue" evidence="9">
    <location>
        <position position="1"/>
    </location>
</feature>
<dbReference type="EMBL" id="JAHRHJ020000004">
    <property type="protein sequence ID" value="KAH9319292.1"/>
    <property type="molecule type" value="Genomic_DNA"/>
</dbReference>
<dbReference type="AlphaFoldDB" id="A0AA38GD60"/>
<dbReference type="PROSITE" id="PS50850">
    <property type="entry name" value="MFS"/>
    <property type="match status" value="1"/>
</dbReference>
<dbReference type="InterPro" id="IPR005829">
    <property type="entry name" value="Sugar_transporter_CS"/>
</dbReference>
<gene>
    <name evidence="9" type="ORF">KI387_021061</name>
</gene>
<keyword evidence="5 7" id="KW-1133">Transmembrane helix</keyword>
<evidence type="ECO:0000256" key="2">
    <source>
        <dbReference type="ARBA" id="ARBA00010992"/>
    </source>
</evidence>
<dbReference type="InterPro" id="IPR050549">
    <property type="entry name" value="MFS_Trehalose_Transporter"/>
</dbReference>
<feature type="transmembrane region" description="Helical" evidence="7">
    <location>
        <begin position="158"/>
        <end position="181"/>
    </location>
</feature>
<dbReference type="Proteomes" id="UP000824469">
    <property type="component" value="Unassembled WGS sequence"/>
</dbReference>
<keyword evidence="3" id="KW-0813">Transport</keyword>
<proteinExistence type="inferred from homology"/>
<keyword evidence="6 7" id="KW-0472">Membrane</keyword>
<comment type="similarity">
    <text evidence="2">Belongs to the major facilitator superfamily. Sugar transporter (TC 2.A.1.1) family.</text>
</comment>
<organism evidence="9 10">
    <name type="scientific">Taxus chinensis</name>
    <name type="common">Chinese yew</name>
    <name type="synonym">Taxus wallichiana var. chinensis</name>
    <dbReference type="NCBI Taxonomy" id="29808"/>
    <lineage>
        <taxon>Eukaryota</taxon>
        <taxon>Viridiplantae</taxon>
        <taxon>Streptophyta</taxon>
        <taxon>Embryophyta</taxon>
        <taxon>Tracheophyta</taxon>
        <taxon>Spermatophyta</taxon>
        <taxon>Pinopsida</taxon>
        <taxon>Pinidae</taxon>
        <taxon>Conifers II</taxon>
        <taxon>Cupressales</taxon>
        <taxon>Taxaceae</taxon>
        <taxon>Taxus</taxon>
    </lineage>
</organism>
<dbReference type="PANTHER" id="PTHR48021:SF1">
    <property type="entry name" value="GH07001P-RELATED"/>
    <property type="match status" value="1"/>
</dbReference>
<dbReference type="OMA" id="TPPAHYM"/>
<dbReference type="SUPFAM" id="SSF103473">
    <property type="entry name" value="MFS general substrate transporter"/>
    <property type="match status" value="1"/>
</dbReference>
<dbReference type="GO" id="GO:0016020">
    <property type="term" value="C:membrane"/>
    <property type="evidence" value="ECO:0007669"/>
    <property type="project" value="UniProtKB-SubCell"/>
</dbReference>
<dbReference type="GO" id="GO:0022857">
    <property type="term" value="F:transmembrane transporter activity"/>
    <property type="evidence" value="ECO:0007669"/>
    <property type="project" value="InterPro"/>
</dbReference>
<feature type="transmembrane region" description="Helical" evidence="7">
    <location>
        <begin position="63"/>
        <end position="82"/>
    </location>
</feature>
<dbReference type="PANTHER" id="PTHR48021">
    <property type="match status" value="1"/>
</dbReference>
<feature type="non-terminal residue" evidence="9">
    <location>
        <position position="331"/>
    </location>
</feature>
<comment type="subcellular location">
    <subcellularLocation>
        <location evidence="1">Membrane</location>
        <topology evidence="1">Multi-pass membrane protein</topology>
    </subcellularLocation>
</comment>
<keyword evidence="4 7" id="KW-0812">Transmembrane</keyword>
<comment type="caution">
    <text evidence="9">The sequence shown here is derived from an EMBL/GenBank/DDBJ whole genome shotgun (WGS) entry which is preliminary data.</text>
</comment>
<evidence type="ECO:0000256" key="1">
    <source>
        <dbReference type="ARBA" id="ARBA00004141"/>
    </source>
</evidence>
<dbReference type="InterPro" id="IPR005828">
    <property type="entry name" value="MFS_sugar_transport-like"/>
</dbReference>
<dbReference type="PROSITE" id="PS00217">
    <property type="entry name" value="SUGAR_TRANSPORT_2"/>
    <property type="match status" value="1"/>
</dbReference>
<evidence type="ECO:0000313" key="10">
    <source>
        <dbReference type="Proteomes" id="UP000824469"/>
    </source>
</evidence>
<evidence type="ECO:0000259" key="8">
    <source>
        <dbReference type="PROSITE" id="PS50850"/>
    </source>
</evidence>
<protein>
    <recommendedName>
        <fullName evidence="8">Major facilitator superfamily (MFS) profile domain-containing protein</fullName>
    </recommendedName>
</protein>
<dbReference type="InterPro" id="IPR020846">
    <property type="entry name" value="MFS_dom"/>
</dbReference>
<feature type="transmembrane region" description="Helical" evidence="7">
    <location>
        <begin position="134"/>
        <end position="152"/>
    </location>
</feature>